<dbReference type="RefSeq" id="WP_074292766.1">
    <property type="nucleotide sequence ID" value="NZ_FVGW01000022.1"/>
</dbReference>
<accession>A0A1T8V3R7</accession>
<gene>
    <name evidence="2" type="ORF">SAMEA2259716_05703</name>
</gene>
<feature type="compositionally biased region" description="Basic and acidic residues" evidence="1">
    <location>
        <begin position="120"/>
        <end position="138"/>
    </location>
</feature>
<feature type="compositionally biased region" description="Basic and acidic residues" evidence="1">
    <location>
        <begin position="101"/>
        <end position="110"/>
    </location>
</feature>
<evidence type="ECO:0000313" key="3">
    <source>
        <dbReference type="Proteomes" id="UP000190074"/>
    </source>
</evidence>
<reference evidence="2 3" key="1">
    <citation type="submission" date="2016-11" db="EMBL/GenBank/DDBJ databases">
        <authorList>
            <consortium name="Pathogen Informatics"/>
        </authorList>
    </citation>
    <scope>NUCLEOTIDE SEQUENCE [LARGE SCALE GENOMIC DNA]</scope>
    <source>
        <strain evidence="2 3">911</strain>
    </source>
</reference>
<dbReference type="EMBL" id="FVGW01000022">
    <property type="protein sequence ID" value="SKM99709.1"/>
    <property type="molecule type" value="Genomic_DNA"/>
</dbReference>
<proteinExistence type="predicted"/>
<name>A0A1T8V3R7_9MYCO</name>
<evidence type="ECO:0000256" key="1">
    <source>
        <dbReference type="SAM" id="MobiDB-lite"/>
    </source>
</evidence>
<evidence type="ECO:0000313" key="2">
    <source>
        <dbReference type="EMBL" id="SKM99709.1"/>
    </source>
</evidence>
<feature type="region of interest" description="Disordered" evidence="1">
    <location>
        <begin position="101"/>
        <end position="177"/>
    </location>
</feature>
<sequence>MPHFKVSDDSHSHPKAIMAGDAAWGMWNRAGCWSMAYGTDGFVPEWWVKQQPQGAAKAKALIGAQLWRRGEYEGDRPEYQGQKGYTFHEWRQDSYEKVEADRAKWRDKKANQRGSVHRVSPGDKRGDNIGDTRGDSRESPGYIPNTQYPKNSGEPKSVSPDSTEREPRSAPVTPAANRLVSEHIPAKHPAAVRTELRLQASALLKDGQSEELVGAALALWTTKGLHPKTLPSLVSELINGRNQPNRNTSEHAQAPPAARKVGIGLDLAREFANQPEQPALEA</sequence>
<protein>
    <submittedName>
        <fullName evidence="2">Uncharacterized protein</fullName>
    </submittedName>
</protein>
<dbReference type="AlphaFoldDB" id="A0A1T8V3R7"/>
<organism evidence="2 3">
    <name type="scientific">Mycobacteroides abscessus subsp. massiliense</name>
    <dbReference type="NCBI Taxonomy" id="1962118"/>
    <lineage>
        <taxon>Bacteria</taxon>
        <taxon>Bacillati</taxon>
        <taxon>Actinomycetota</taxon>
        <taxon>Actinomycetes</taxon>
        <taxon>Mycobacteriales</taxon>
        <taxon>Mycobacteriaceae</taxon>
        <taxon>Mycobacteroides</taxon>
        <taxon>Mycobacteroides abscessus</taxon>
    </lineage>
</organism>
<dbReference type="Proteomes" id="UP000190074">
    <property type="component" value="Unassembled WGS sequence"/>
</dbReference>